<feature type="region of interest" description="Disordered" evidence="1">
    <location>
        <begin position="1"/>
        <end position="59"/>
    </location>
</feature>
<accession>A0AAU9JBE6</accession>
<evidence type="ECO:0000313" key="3">
    <source>
        <dbReference type="EMBL" id="CAG9322812.1"/>
    </source>
</evidence>
<feature type="compositionally biased region" description="Polar residues" evidence="1">
    <location>
        <begin position="1"/>
        <end position="50"/>
    </location>
</feature>
<name>A0AAU9JBE6_9CILI</name>
<dbReference type="EMBL" id="CAJZBQ010000032">
    <property type="protein sequence ID" value="CAG9322812.1"/>
    <property type="molecule type" value="Genomic_DNA"/>
</dbReference>
<dbReference type="Pfam" id="PF05064">
    <property type="entry name" value="Nsp1_C"/>
    <property type="match status" value="1"/>
</dbReference>
<evidence type="ECO:0000256" key="1">
    <source>
        <dbReference type="SAM" id="MobiDB-lite"/>
    </source>
</evidence>
<sequence>MSNPFGNFANPAQSSKTPLNLSTTQSNTSPFFMNPKTESTNKPITNPPQESSSSFFLNQKSSLPDNSKPLSAFSAQISTEPKKIDFGIATGYKAKIMEMFTNWKSKFDALYAAFKKNSEKLSKNEVNFYENQEEIIAMQELIQKIGSASQGINDNLDMILEEQKEINASLEEIEEGLDEILSKFEVHSSKSGSDERKLIYAKANIVNKNLEEIKKVLDEVDGCMHYENGDSDGSLCTLLENINTIEANSYFLDSNINSIENQYKMKKKSK</sequence>
<keyword evidence="4" id="KW-1185">Reference proteome</keyword>
<dbReference type="AlphaFoldDB" id="A0AAU9JBE6"/>
<gene>
    <name evidence="3" type="ORF">BSTOLATCC_MIC31928</name>
</gene>
<dbReference type="Proteomes" id="UP001162131">
    <property type="component" value="Unassembled WGS sequence"/>
</dbReference>
<reference evidence="3" key="1">
    <citation type="submission" date="2021-09" db="EMBL/GenBank/DDBJ databases">
        <authorList>
            <consortium name="AG Swart"/>
            <person name="Singh M."/>
            <person name="Singh A."/>
            <person name="Seah K."/>
            <person name="Emmerich C."/>
        </authorList>
    </citation>
    <scope>NUCLEOTIDE SEQUENCE</scope>
    <source>
        <strain evidence="3">ATCC30299</strain>
    </source>
</reference>
<proteinExistence type="predicted"/>
<evidence type="ECO:0000313" key="4">
    <source>
        <dbReference type="Proteomes" id="UP001162131"/>
    </source>
</evidence>
<evidence type="ECO:0000259" key="2">
    <source>
        <dbReference type="Pfam" id="PF05064"/>
    </source>
</evidence>
<comment type="caution">
    <text evidence="3">The sequence shown here is derived from an EMBL/GenBank/DDBJ whole genome shotgun (WGS) entry which is preliminary data.</text>
</comment>
<feature type="domain" description="Nucleoporin NSP1-like C-terminal" evidence="2">
    <location>
        <begin position="96"/>
        <end position="189"/>
    </location>
</feature>
<organism evidence="3 4">
    <name type="scientific">Blepharisma stoltei</name>
    <dbReference type="NCBI Taxonomy" id="1481888"/>
    <lineage>
        <taxon>Eukaryota</taxon>
        <taxon>Sar</taxon>
        <taxon>Alveolata</taxon>
        <taxon>Ciliophora</taxon>
        <taxon>Postciliodesmatophora</taxon>
        <taxon>Heterotrichea</taxon>
        <taxon>Heterotrichida</taxon>
        <taxon>Blepharismidae</taxon>
        <taxon>Blepharisma</taxon>
    </lineage>
</organism>
<dbReference type="InterPro" id="IPR007758">
    <property type="entry name" value="Nucleoporin_NSP1_C"/>
</dbReference>
<protein>
    <recommendedName>
        <fullName evidence="2">Nucleoporin NSP1-like C-terminal domain-containing protein</fullName>
    </recommendedName>
</protein>